<evidence type="ECO:0000256" key="1">
    <source>
        <dbReference type="SAM" id="Phobius"/>
    </source>
</evidence>
<reference evidence="2 3" key="1">
    <citation type="journal article" date="2020" name="IScience">
        <title>Genome Sequencing of the Endangered Kingdonia uniflora (Circaeasteraceae, Ranunculales) Reveals Potential Mechanisms of Evolutionary Specialization.</title>
        <authorList>
            <person name="Sun Y."/>
            <person name="Deng T."/>
            <person name="Zhang A."/>
            <person name="Moore M.J."/>
            <person name="Landis J.B."/>
            <person name="Lin N."/>
            <person name="Zhang H."/>
            <person name="Zhang X."/>
            <person name="Huang J."/>
            <person name="Zhang X."/>
            <person name="Sun H."/>
            <person name="Wang H."/>
        </authorList>
    </citation>
    <scope>NUCLEOTIDE SEQUENCE [LARGE SCALE GENOMIC DNA]</scope>
    <source>
        <strain evidence="2">TB1705</strain>
        <tissue evidence="2">Leaf</tissue>
    </source>
</reference>
<name>A0A7J7N8K4_9MAGN</name>
<dbReference type="SUPFAM" id="SSF48452">
    <property type="entry name" value="TPR-like"/>
    <property type="match status" value="1"/>
</dbReference>
<keyword evidence="1" id="KW-1133">Transmembrane helix</keyword>
<proteinExistence type="predicted"/>
<keyword evidence="1" id="KW-0812">Transmembrane</keyword>
<sequence length="188" mass="21180">MRLYWRPICLIEHLLLWTGSRIGNLLLRFEGNEPLAISFLKRGAKMLKEEIDTGAKYHEIQLALTYGSLGLVYLKTGKTEMAIEFLLKSKDIAVASLGPNHKTSITECENLAFAYAKMRSALIYLIFGCARVIFGLVGYAQDPDNDICQQWTLMQGVVQAWESHGPSAENECKRAHINLQKLEDMAKS</sequence>
<dbReference type="EMBL" id="JACGCM010000981">
    <property type="protein sequence ID" value="KAF6163456.1"/>
    <property type="molecule type" value="Genomic_DNA"/>
</dbReference>
<evidence type="ECO:0000313" key="2">
    <source>
        <dbReference type="EMBL" id="KAF6163456.1"/>
    </source>
</evidence>
<dbReference type="Gene3D" id="1.25.40.10">
    <property type="entry name" value="Tetratricopeptide repeat domain"/>
    <property type="match status" value="1"/>
</dbReference>
<keyword evidence="3" id="KW-1185">Reference proteome</keyword>
<comment type="caution">
    <text evidence="2">The sequence shown here is derived from an EMBL/GenBank/DDBJ whole genome shotgun (WGS) entry which is preliminary data.</text>
</comment>
<keyword evidence="1" id="KW-0472">Membrane</keyword>
<dbReference type="PANTHER" id="PTHR47459:SF1">
    <property type="entry name" value="KINESIN LIGHT CHAIN-RELATED"/>
    <property type="match status" value="1"/>
</dbReference>
<accession>A0A7J7N8K4</accession>
<evidence type="ECO:0000313" key="3">
    <source>
        <dbReference type="Proteomes" id="UP000541444"/>
    </source>
</evidence>
<dbReference type="Proteomes" id="UP000541444">
    <property type="component" value="Unassembled WGS sequence"/>
</dbReference>
<dbReference type="PANTHER" id="PTHR47459">
    <property type="entry name" value="KINESIN LIGHT CHAIN-RELATED"/>
    <property type="match status" value="1"/>
</dbReference>
<organism evidence="2 3">
    <name type="scientific">Kingdonia uniflora</name>
    <dbReference type="NCBI Taxonomy" id="39325"/>
    <lineage>
        <taxon>Eukaryota</taxon>
        <taxon>Viridiplantae</taxon>
        <taxon>Streptophyta</taxon>
        <taxon>Embryophyta</taxon>
        <taxon>Tracheophyta</taxon>
        <taxon>Spermatophyta</taxon>
        <taxon>Magnoliopsida</taxon>
        <taxon>Ranunculales</taxon>
        <taxon>Circaeasteraceae</taxon>
        <taxon>Kingdonia</taxon>
    </lineage>
</organism>
<protein>
    <submittedName>
        <fullName evidence="2">Uncharacterized protein</fullName>
    </submittedName>
</protein>
<dbReference type="OrthoDB" id="626167at2759"/>
<dbReference type="AlphaFoldDB" id="A0A7J7N8K4"/>
<feature type="transmembrane region" description="Helical" evidence="1">
    <location>
        <begin position="121"/>
        <end position="140"/>
    </location>
</feature>
<dbReference type="InterPro" id="IPR011990">
    <property type="entry name" value="TPR-like_helical_dom_sf"/>
</dbReference>
<gene>
    <name evidence="2" type="ORF">GIB67_029305</name>
</gene>